<name>A0A9N9RFG4_9NEOP</name>
<keyword evidence="3" id="KW-1185">Reference proteome</keyword>
<dbReference type="EMBL" id="OU893338">
    <property type="protein sequence ID" value="CAG9795261.1"/>
    <property type="molecule type" value="Genomic_DNA"/>
</dbReference>
<evidence type="ECO:0000256" key="1">
    <source>
        <dbReference type="SAM" id="SignalP"/>
    </source>
</evidence>
<accession>A0A9N9RFG4</accession>
<evidence type="ECO:0000313" key="3">
    <source>
        <dbReference type="Proteomes" id="UP001153714"/>
    </source>
</evidence>
<proteinExistence type="predicted"/>
<keyword evidence="1" id="KW-0732">Signal</keyword>
<sequence>MFPSTFSIALLIICATIVLGKDCIYDPWGVCMYDCPPNTYTYAPNCVQVAMSKRTCSSPTSKPMGIICDYSHCECHEPLVWDERAQKCVLIKDCSDQANVQNQNKV</sequence>
<protein>
    <recommendedName>
        <fullName evidence="4">Protease inhibitor</fullName>
    </recommendedName>
</protein>
<dbReference type="AlphaFoldDB" id="A0A9N9RFG4"/>
<feature type="signal peptide" evidence="1">
    <location>
        <begin position="1"/>
        <end position="20"/>
    </location>
</feature>
<gene>
    <name evidence="2" type="ORF">DIATSA_LOCUS12548</name>
</gene>
<evidence type="ECO:0008006" key="4">
    <source>
        <dbReference type="Google" id="ProtNLM"/>
    </source>
</evidence>
<dbReference type="OrthoDB" id="7421901at2759"/>
<evidence type="ECO:0000313" key="2">
    <source>
        <dbReference type="EMBL" id="CAG9795261.1"/>
    </source>
</evidence>
<feature type="chain" id="PRO_5040217389" description="Protease inhibitor" evidence="1">
    <location>
        <begin position="21"/>
        <end position="106"/>
    </location>
</feature>
<dbReference type="Proteomes" id="UP001153714">
    <property type="component" value="Chromosome 7"/>
</dbReference>
<reference evidence="2" key="2">
    <citation type="submission" date="2022-10" db="EMBL/GenBank/DDBJ databases">
        <authorList>
            <consortium name="ENA_rothamsted_submissions"/>
            <consortium name="culmorum"/>
            <person name="King R."/>
        </authorList>
    </citation>
    <scope>NUCLEOTIDE SEQUENCE</scope>
</reference>
<reference evidence="2" key="1">
    <citation type="submission" date="2021-12" db="EMBL/GenBank/DDBJ databases">
        <authorList>
            <person name="King R."/>
        </authorList>
    </citation>
    <scope>NUCLEOTIDE SEQUENCE</scope>
</reference>
<organism evidence="2 3">
    <name type="scientific">Diatraea saccharalis</name>
    <name type="common">sugarcane borer</name>
    <dbReference type="NCBI Taxonomy" id="40085"/>
    <lineage>
        <taxon>Eukaryota</taxon>
        <taxon>Metazoa</taxon>
        <taxon>Ecdysozoa</taxon>
        <taxon>Arthropoda</taxon>
        <taxon>Hexapoda</taxon>
        <taxon>Insecta</taxon>
        <taxon>Pterygota</taxon>
        <taxon>Neoptera</taxon>
        <taxon>Endopterygota</taxon>
        <taxon>Lepidoptera</taxon>
        <taxon>Glossata</taxon>
        <taxon>Ditrysia</taxon>
        <taxon>Pyraloidea</taxon>
        <taxon>Crambidae</taxon>
        <taxon>Crambinae</taxon>
        <taxon>Diatraea</taxon>
    </lineage>
</organism>